<dbReference type="Pfam" id="PF14281">
    <property type="entry name" value="PDDEXK_4"/>
    <property type="match status" value="1"/>
</dbReference>
<dbReference type="EMBL" id="CABVGZ010000006">
    <property type="protein sequence ID" value="VVM53183.1"/>
    <property type="molecule type" value="Genomic_DNA"/>
</dbReference>
<accession>A0A5E6QC08</accession>
<protein>
    <recommendedName>
        <fullName evidence="3">PD-(D/E)XK nuclease superfamily protein</fullName>
    </recommendedName>
</protein>
<name>A0A5E6QC08_PSEFL</name>
<dbReference type="AlphaFoldDB" id="A0A5E6QC08"/>
<reference evidence="1 2" key="1">
    <citation type="submission" date="2019-09" db="EMBL/GenBank/DDBJ databases">
        <authorList>
            <person name="Chandra G."/>
            <person name="Truman W A."/>
        </authorList>
    </citation>
    <scope>NUCLEOTIDE SEQUENCE [LARGE SCALE GENOMIC DNA]</scope>
    <source>
        <strain evidence="1">PS624</strain>
    </source>
</reference>
<evidence type="ECO:0008006" key="3">
    <source>
        <dbReference type="Google" id="ProtNLM"/>
    </source>
</evidence>
<dbReference type="RefSeq" id="WP_150774170.1">
    <property type="nucleotide sequence ID" value="NZ_CABVGZ010000006.1"/>
</dbReference>
<gene>
    <name evidence="1" type="ORF">PS624_00893</name>
</gene>
<dbReference type="InterPro" id="IPR029470">
    <property type="entry name" value="PDDEXK_4"/>
</dbReference>
<evidence type="ECO:0000313" key="2">
    <source>
        <dbReference type="Proteomes" id="UP000326241"/>
    </source>
</evidence>
<organism evidence="1 2">
    <name type="scientific">Pseudomonas fluorescens</name>
    <dbReference type="NCBI Taxonomy" id="294"/>
    <lineage>
        <taxon>Bacteria</taxon>
        <taxon>Pseudomonadati</taxon>
        <taxon>Pseudomonadota</taxon>
        <taxon>Gammaproteobacteria</taxon>
        <taxon>Pseudomonadales</taxon>
        <taxon>Pseudomonadaceae</taxon>
        <taxon>Pseudomonas</taxon>
    </lineage>
</organism>
<evidence type="ECO:0000313" key="1">
    <source>
        <dbReference type="EMBL" id="VVM53183.1"/>
    </source>
</evidence>
<sequence>MDARTQLDALRKSEGFASLSHYSNAFDLFRVMGVSSKELIHSNILAAFMSDEDSHGLGTSFRDAFVASLDQTACSGMQLPTRVLTSTKGAKAKVARELAHIDVLLDFPSLRLVIAIENKIWAVDQRNQVARYQQALCDLYPNYESRALVYLTPTGRQSPTLDQESRVPVYFQSYGELSALLQSCQLNATPSAAYFIDQFVTHVEKTMSGNTELNRLCWEVFQQNEDAYAHLVKHYEYCKARKMTELFRVLGERLAGDSLFAEFAEDIETRFSTKTDKQQYDLDIRLRGWPEGVWVKVYKHTWFGVFPFFRDEQLETLIPLLPSFTQPAHAVPDWTGMYFASNRFLVKDDRCILALGDSLTETHLDEAVTRVYDCVIEINNTLRENL</sequence>
<dbReference type="Proteomes" id="UP000326241">
    <property type="component" value="Unassembled WGS sequence"/>
</dbReference>
<proteinExistence type="predicted"/>